<dbReference type="AlphaFoldDB" id="A0A7V0Z426"/>
<dbReference type="InterPro" id="IPR017896">
    <property type="entry name" value="4Fe4S_Fe-S-bd"/>
</dbReference>
<sequence>MAIKEEIKQFLKNYNIKIVGFGNIPEKIEILEINHRYLRAIVFGYQISEGVLNTIKDSPTLIYKQHYKTVNWLLDQSAYHLVRFIEEKGYNALAIPASQTVDWQNQKGHISHKLLAAEAGLGFIGKSGLVVNPQYGARVRYVSVLTDLEFEPDKKIVGDCGNCKKCITSCPAGAISEQGVDLKKCLAKLKEFARMPGIGQYICGVCVKVCDGKI</sequence>
<proteinExistence type="predicted"/>
<dbReference type="PROSITE" id="PS00198">
    <property type="entry name" value="4FE4S_FER_1"/>
    <property type="match status" value="1"/>
</dbReference>
<dbReference type="EMBL" id="DSKY01000003">
    <property type="protein sequence ID" value="HDY58222.1"/>
    <property type="molecule type" value="Genomic_DNA"/>
</dbReference>
<accession>A0A7V0Z426</accession>
<dbReference type="GO" id="GO:0046872">
    <property type="term" value="F:metal ion binding"/>
    <property type="evidence" value="ECO:0007669"/>
    <property type="project" value="UniProtKB-KW"/>
</dbReference>
<dbReference type="InterPro" id="IPR017900">
    <property type="entry name" value="4Fe4S_Fe_S_CS"/>
</dbReference>
<evidence type="ECO:0000313" key="5">
    <source>
        <dbReference type="EMBL" id="HDY58222.1"/>
    </source>
</evidence>
<keyword evidence="1" id="KW-0479">Metal-binding</keyword>
<name>A0A7V0Z426_UNCW3</name>
<evidence type="ECO:0000256" key="2">
    <source>
        <dbReference type="ARBA" id="ARBA00023004"/>
    </source>
</evidence>
<keyword evidence="2" id="KW-0408">Iron</keyword>
<keyword evidence="3" id="KW-0411">Iron-sulfur</keyword>
<organism evidence="5">
    <name type="scientific">candidate division WOR-3 bacterium</name>
    <dbReference type="NCBI Taxonomy" id="2052148"/>
    <lineage>
        <taxon>Bacteria</taxon>
        <taxon>Bacteria division WOR-3</taxon>
    </lineage>
</organism>
<evidence type="ECO:0000256" key="3">
    <source>
        <dbReference type="ARBA" id="ARBA00023014"/>
    </source>
</evidence>
<gene>
    <name evidence="5" type="ORF">ENP86_01510</name>
</gene>
<evidence type="ECO:0000256" key="1">
    <source>
        <dbReference type="ARBA" id="ARBA00022723"/>
    </source>
</evidence>
<feature type="domain" description="4Fe-4S ferredoxin-type" evidence="4">
    <location>
        <begin position="150"/>
        <end position="180"/>
    </location>
</feature>
<protein>
    <submittedName>
        <fullName evidence="5">Epoxyqueuosine reductase</fullName>
    </submittedName>
</protein>
<dbReference type="GO" id="GO:0051536">
    <property type="term" value="F:iron-sulfur cluster binding"/>
    <property type="evidence" value="ECO:0007669"/>
    <property type="project" value="UniProtKB-KW"/>
</dbReference>
<reference evidence="5" key="1">
    <citation type="journal article" date="2020" name="mSystems">
        <title>Genome- and Community-Level Interaction Insights into Carbon Utilization and Element Cycling Functions of Hydrothermarchaeota in Hydrothermal Sediment.</title>
        <authorList>
            <person name="Zhou Z."/>
            <person name="Liu Y."/>
            <person name="Xu W."/>
            <person name="Pan J."/>
            <person name="Luo Z.H."/>
            <person name="Li M."/>
        </authorList>
    </citation>
    <scope>NUCLEOTIDE SEQUENCE [LARGE SCALE GENOMIC DNA]</scope>
    <source>
        <strain evidence="5">SpSt-258</strain>
    </source>
</reference>
<dbReference type="PANTHER" id="PTHR42827">
    <property type="entry name" value="IRON-SULFUR CLUSTER-BINDING PROTEIN-RELATED"/>
    <property type="match status" value="1"/>
</dbReference>
<dbReference type="PROSITE" id="PS51379">
    <property type="entry name" value="4FE4S_FER_2"/>
    <property type="match status" value="1"/>
</dbReference>
<dbReference type="PANTHER" id="PTHR42827:SF1">
    <property type="entry name" value="IRON-SULFUR CLUSTER-BINDING PROTEIN"/>
    <property type="match status" value="1"/>
</dbReference>
<dbReference type="SUPFAM" id="SSF46548">
    <property type="entry name" value="alpha-helical ferredoxin"/>
    <property type="match status" value="1"/>
</dbReference>
<comment type="caution">
    <text evidence="5">The sequence shown here is derived from an EMBL/GenBank/DDBJ whole genome shotgun (WGS) entry which is preliminary data.</text>
</comment>
<evidence type="ECO:0000259" key="4">
    <source>
        <dbReference type="PROSITE" id="PS51379"/>
    </source>
</evidence>